<reference evidence="1" key="1">
    <citation type="journal article" date="2021" name="Proc. Natl. Acad. Sci. U.S.A.">
        <title>A Catalog of Tens of Thousands of Viruses from Human Metagenomes Reveals Hidden Associations with Chronic Diseases.</title>
        <authorList>
            <person name="Tisza M.J."/>
            <person name="Buck C.B."/>
        </authorList>
    </citation>
    <scope>NUCLEOTIDE SEQUENCE</scope>
    <source>
        <strain evidence="1">CtMOb8</strain>
    </source>
</reference>
<organism evidence="1">
    <name type="scientific">Siphoviridae sp. ctMOb8</name>
    <dbReference type="NCBI Taxonomy" id="2825460"/>
    <lineage>
        <taxon>Viruses</taxon>
        <taxon>Duplodnaviria</taxon>
        <taxon>Heunggongvirae</taxon>
        <taxon>Uroviricota</taxon>
        <taxon>Caudoviricetes</taxon>
    </lineage>
</organism>
<evidence type="ECO:0000313" key="1">
    <source>
        <dbReference type="EMBL" id="DAE12183.1"/>
    </source>
</evidence>
<protein>
    <submittedName>
        <fullName evidence="1">Uncharacterized protein</fullName>
    </submittedName>
</protein>
<accession>A0A8S5PYR8</accession>
<sequence length="42" mass="4969">MFLCVYLIISVFNTKLKQNRINMLKFAIRNSFLFALLQTSNN</sequence>
<name>A0A8S5PYR8_9CAUD</name>
<dbReference type="EMBL" id="BK015544">
    <property type="protein sequence ID" value="DAE12183.1"/>
    <property type="molecule type" value="Genomic_DNA"/>
</dbReference>
<proteinExistence type="predicted"/>